<protein>
    <recommendedName>
        <fullName evidence="1">KIB1-4 beta-propeller domain-containing protein</fullName>
    </recommendedName>
</protein>
<feature type="non-terminal residue" evidence="2">
    <location>
        <position position="1"/>
    </location>
</feature>
<organism evidence="2 3">
    <name type="scientific">Dichanthelium oligosanthes</name>
    <dbReference type="NCBI Taxonomy" id="888268"/>
    <lineage>
        <taxon>Eukaryota</taxon>
        <taxon>Viridiplantae</taxon>
        <taxon>Streptophyta</taxon>
        <taxon>Embryophyta</taxon>
        <taxon>Tracheophyta</taxon>
        <taxon>Spermatophyta</taxon>
        <taxon>Magnoliopsida</taxon>
        <taxon>Liliopsida</taxon>
        <taxon>Poales</taxon>
        <taxon>Poaceae</taxon>
        <taxon>PACMAD clade</taxon>
        <taxon>Panicoideae</taxon>
        <taxon>Panicodae</taxon>
        <taxon>Paniceae</taxon>
        <taxon>Dichantheliinae</taxon>
        <taxon>Dichanthelium</taxon>
    </lineage>
</organism>
<dbReference type="AlphaFoldDB" id="A0A1E5UT28"/>
<keyword evidence="3" id="KW-1185">Reference proteome</keyword>
<accession>A0A1E5UT28</accession>
<dbReference type="InterPro" id="IPR005174">
    <property type="entry name" value="KIB1-4_b-propeller"/>
</dbReference>
<proteinExistence type="predicted"/>
<dbReference type="Pfam" id="PF03478">
    <property type="entry name" value="Beta-prop_KIB1-4"/>
    <property type="match status" value="1"/>
</dbReference>
<dbReference type="OrthoDB" id="743494at2759"/>
<sequence length="194" mass="22226">LPDTGNFIRFRVVCTSWQHRRPGLQARQHLRFYSHSSAKMYCIRVGGHSWLLASGPFKGHVIATIDLSKTMLYNPFTREAKALWPAPYQPWLDGVFQVVGDGDVGHMVVNTCTVTRYFAYCRLGVDAGWSIFDECKDLCHNAYHSGRFFVNTADQMTLIIDAATRDVMTMVPARLMRNPPLPEVTTWWRHTGRF</sequence>
<feature type="domain" description="KIB1-4 beta-propeller" evidence="1">
    <location>
        <begin position="37"/>
        <end position="180"/>
    </location>
</feature>
<gene>
    <name evidence="2" type="ORF">BAE44_0022966</name>
</gene>
<evidence type="ECO:0000259" key="1">
    <source>
        <dbReference type="Pfam" id="PF03478"/>
    </source>
</evidence>
<reference evidence="2 3" key="1">
    <citation type="submission" date="2016-09" db="EMBL/GenBank/DDBJ databases">
        <title>The draft genome of Dichanthelium oligosanthes: A C3 panicoid grass species.</title>
        <authorList>
            <person name="Studer A.J."/>
            <person name="Schnable J.C."/>
            <person name="Brutnell T.P."/>
        </authorList>
    </citation>
    <scope>NUCLEOTIDE SEQUENCE [LARGE SCALE GENOMIC DNA]</scope>
    <source>
        <strain evidence="3">cv. Kellogg 1175</strain>
        <tissue evidence="2">Leaf</tissue>
    </source>
</reference>
<evidence type="ECO:0000313" key="3">
    <source>
        <dbReference type="Proteomes" id="UP000095767"/>
    </source>
</evidence>
<comment type="caution">
    <text evidence="2">The sequence shown here is derived from an EMBL/GenBank/DDBJ whole genome shotgun (WGS) entry which is preliminary data.</text>
</comment>
<name>A0A1E5UT28_9POAL</name>
<evidence type="ECO:0000313" key="2">
    <source>
        <dbReference type="EMBL" id="OEL16017.1"/>
    </source>
</evidence>
<dbReference type="EMBL" id="LWDX02064415">
    <property type="protein sequence ID" value="OEL16017.1"/>
    <property type="molecule type" value="Genomic_DNA"/>
</dbReference>
<dbReference type="Proteomes" id="UP000095767">
    <property type="component" value="Unassembled WGS sequence"/>
</dbReference>